<dbReference type="InterPro" id="IPR018973">
    <property type="entry name" value="MZB"/>
</dbReference>
<evidence type="ECO:0000313" key="3">
    <source>
        <dbReference type="Proteomes" id="UP001301797"/>
    </source>
</evidence>
<proteinExistence type="predicted"/>
<organism evidence="2 3">
    <name type="scientific">Methanochimaera problematica</name>
    <dbReference type="NCBI Taxonomy" id="2609417"/>
    <lineage>
        <taxon>Archaea</taxon>
        <taxon>Methanobacteriati</taxon>
        <taxon>Methanobacteriota</taxon>
        <taxon>Stenosarchaea group</taxon>
        <taxon>Methanomicrobia</taxon>
        <taxon>Methanomicrobiales</taxon>
        <taxon>Methanomicrobiaceae</taxon>
        <taxon>Methanochimaera</taxon>
    </lineage>
</organism>
<dbReference type="KEGG" id="mefw:F1737_08835"/>
<evidence type="ECO:0000259" key="1">
    <source>
        <dbReference type="Pfam" id="PF09369"/>
    </source>
</evidence>
<name>A0AA97I447_9EURY</name>
<feature type="domain" description="MrfA-like Zn-binding" evidence="1">
    <location>
        <begin position="477"/>
        <end position="580"/>
    </location>
</feature>
<protein>
    <submittedName>
        <fullName evidence="2">DUF1998 domain-containing protein</fullName>
    </submittedName>
</protein>
<dbReference type="NCBIfam" id="NF038324">
    <property type="entry name" value="DrmB_fam"/>
    <property type="match status" value="1"/>
</dbReference>
<dbReference type="EMBL" id="CP043875">
    <property type="protein sequence ID" value="WOF17338.1"/>
    <property type="molecule type" value="Genomic_DNA"/>
</dbReference>
<dbReference type="AlphaFoldDB" id="A0AA97I447"/>
<accession>A0AA97I447</accession>
<keyword evidence="3" id="KW-1185">Reference proteome</keyword>
<sequence length="618" mass="69488">MAYSLGKLRRSAVLMTHGPGSVVDFRSGDAAISAVISGLDSWDWDFKPEGLKNEQVIFEERLQKKLGVRGFRLPPVVNDDFFDFGNRKSDKAISAVRFPGWLQCPDCNNIGTADMWMEDPGKAGLYCASCSNKRSGRGDKAYVVPVRFVIACEGGHLDDFPWHWWVRHEEGCKNKEKKGFLKLESKGAGLGGLILTCPDCRASRSLEGIFGANALAGYSCSGRRPWLYGSYEDCDLTPRVMQRGASNLYFPVIESALSIPPWSDELREEIGTYWNDIINADDDDRVAFVKMLSRGSLKKTLESLHMTPEGLVKAIEHRKVLYERIIPEKLRDEEYLKFTSGINTAATGEPGEFEIRNESVPEMLQPYFSRIVRAVRLREVRALRGFTRIKPPGDEDDVNISPLSNTKKDWLPAIEVRGEGVFIEFNKDSLRNWENDNFVCEKAYDLNRKMGEEWSKKYPGTVPTKTITPRFLLIHTFAHALMRQLTLECGYSTASLRERLYICEDIPVSEGMAGFLIYTSSPDSDGTLGGLQRQGESKRIEPTIISAIKSMEWCSSDPLCITGMMAVPESFSIASCHGCCMAPETSCEEFNRFLDRGMLVGHHDNPDSGYFRGILRDL</sequence>
<reference evidence="2 3" key="1">
    <citation type="submission" date="2019-09" db="EMBL/GenBank/DDBJ databases">
        <title>The complete genome of Methanoplanus sp. FWC-SCC4.</title>
        <authorList>
            <person name="Chen S.-C."/>
            <person name="Zhou Y.-Z."/>
            <person name="Lai M.-C."/>
        </authorList>
    </citation>
    <scope>NUCLEOTIDE SEQUENCE [LARGE SCALE GENOMIC DNA]</scope>
    <source>
        <strain evidence="2 3">FWC-SCC4</strain>
    </source>
</reference>
<dbReference type="Pfam" id="PF09369">
    <property type="entry name" value="MZB"/>
    <property type="match status" value="1"/>
</dbReference>
<gene>
    <name evidence="2" type="ORF">F1737_08835</name>
</gene>
<dbReference type="InterPro" id="IPR047721">
    <property type="entry name" value="DrmB"/>
</dbReference>
<evidence type="ECO:0000313" key="2">
    <source>
        <dbReference type="EMBL" id="WOF17338.1"/>
    </source>
</evidence>
<dbReference type="Proteomes" id="UP001301797">
    <property type="component" value="Chromosome"/>
</dbReference>